<dbReference type="AlphaFoldDB" id="A0A2P2PE85"/>
<protein>
    <submittedName>
        <fullName evidence="1">Uncharacterized protein</fullName>
    </submittedName>
</protein>
<organism evidence="1">
    <name type="scientific">Rhizophora mucronata</name>
    <name type="common">Asiatic mangrove</name>
    <dbReference type="NCBI Taxonomy" id="61149"/>
    <lineage>
        <taxon>Eukaryota</taxon>
        <taxon>Viridiplantae</taxon>
        <taxon>Streptophyta</taxon>
        <taxon>Embryophyta</taxon>
        <taxon>Tracheophyta</taxon>
        <taxon>Spermatophyta</taxon>
        <taxon>Magnoliopsida</taxon>
        <taxon>eudicotyledons</taxon>
        <taxon>Gunneridae</taxon>
        <taxon>Pentapetalae</taxon>
        <taxon>rosids</taxon>
        <taxon>fabids</taxon>
        <taxon>Malpighiales</taxon>
        <taxon>Rhizophoraceae</taxon>
        <taxon>Rhizophora</taxon>
    </lineage>
</organism>
<name>A0A2P2PE85_RHIMU</name>
<reference evidence="1" key="1">
    <citation type="submission" date="2018-02" db="EMBL/GenBank/DDBJ databases">
        <title>Rhizophora mucronata_Transcriptome.</title>
        <authorList>
            <person name="Meera S.P."/>
            <person name="Sreeshan A."/>
            <person name="Augustine A."/>
        </authorList>
    </citation>
    <scope>NUCLEOTIDE SEQUENCE</scope>
    <source>
        <tissue evidence="1">Leaf</tissue>
    </source>
</reference>
<accession>A0A2P2PE85</accession>
<dbReference type="EMBL" id="GGEC01072515">
    <property type="protein sequence ID" value="MBX52999.1"/>
    <property type="molecule type" value="Transcribed_RNA"/>
</dbReference>
<sequence>MGNDAVQLQMQTLTTIQDFPKAAQHGIYLLGS</sequence>
<proteinExistence type="predicted"/>
<evidence type="ECO:0000313" key="1">
    <source>
        <dbReference type="EMBL" id="MBX52999.1"/>
    </source>
</evidence>